<organism evidence="2 3">
    <name type="scientific">Symbiodinium natans</name>
    <dbReference type="NCBI Taxonomy" id="878477"/>
    <lineage>
        <taxon>Eukaryota</taxon>
        <taxon>Sar</taxon>
        <taxon>Alveolata</taxon>
        <taxon>Dinophyceae</taxon>
        <taxon>Suessiales</taxon>
        <taxon>Symbiodiniaceae</taxon>
        <taxon>Symbiodinium</taxon>
    </lineage>
</organism>
<dbReference type="PANTHER" id="PTHR10293">
    <property type="entry name" value="GLUTAREDOXIN FAMILY MEMBER"/>
    <property type="match status" value="1"/>
</dbReference>
<proteinExistence type="predicted"/>
<dbReference type="EMBL" id="CAJNDS010002611">
    <property type="protein sequence ID" value="CAE7544289.1"/>
    <property type="molecule type" value="Genomic_DNA"/>
</dbReference>
<dbReference type="GO" id="GO:0005829">
    <property type="term" value="C:cytosol"/>
    <property type="evidence" value="ECO:0007669"/>
    <property type="project" value="TreeGrafter"/>
</dbReference>
<evidence type="ECO:0000313" key="3">
    <source>
        <dbReference type="Proteomes" id="UP000604046"/>
    </source>
</evidence>
<dbReference type="InterPro" id="IPR004480">
    <property type="entry name" value="Monothiol_GRX-rel"/>
</dbReference>
<protein>
    <submittedName>
        <fullName evidence="2">Glrx3 protein</fullName>
    </submittedName>
</protein>
<dbReference type="OrthoDB" id="415696at2759"/>
<comment type="caution">
    <text evidence="2">The sequence shown here is derived from an EMBL/GenBank/DDBJ whole genome shotgun (WGS) entry which is preliminary data.</text>
</comment>
<keyword evidence="3" id="KW-1185">Reference proteome</keyword>
<name>A0A812TQS0_9DINO</name>
<dbReference type="GO" id="GO:0006879">
    <property type="term" value="P:intracellular iron ion homeostasis"/>
    <property type="evidence" value="ECO:0007669"/>
    <property type="project" value="TreeGrafter"/>
</dbReference>
<dbReference type="PANTHER" id="PTHR10293:SF73">
    <property type="entry name" value="GLUTAREDOXIN-3"/>
    <property type="match status" value="1"/>
</dbReference>
<reference evidence="2" key="1">
    <citation type="submission" date="2021-02" db="EMBL/GenBank/DDBJ databases">
        <authorList>
            <person name="Dougan E. K."/>
            <person name="Rhodes N."/>
            <person name="Thang M."/>
            <person name="Chan C."/>
        </authorList>
    </citation>
    <scope>NUCLEOTIDE SEQUENCE</scope>
</reference>
<sequence>MCKTGLCRTTFRFDSFDILGDEEVRQGLKEYSNWPTYPQVYAAGKLVGGLDILKELADEGSLLEELAS</sequence>
<dbReference type="AlphaFoldDB" id="A0A812TQS0"/>
<dbReference type="GO" id="GO:0005634">
    <property type="term" value="C:nucleus"/>
    <property type="evidence" value="ECO:0007669"/>
    <property type="project" value="TreeGrafter"/>
</dbReference>
<dbReference type="PROSITE" id="PS51354">
    <property type="entry name" value="GLUTAREDOXIN_2"/>
    <property type="match status" value="1"/>
</dbReference>
<dbReference type="Gene3D" id="3.40.30.10">
    <property type="entry name" value="Glutaredoxin"/>
    <property type="match status" value="1"/>
</dbReference>
<dbReference type="InterPro" id="IPR036249">
    <property type="entry name" value="Thioredoxin-like_sf"/>
</dbReference>
<dbReference type="Proteomes" id="UP000604046">
    <property type="component" value="Unassembled WGS sequence"/>
</dbReference>
<evidence type="ECO:0000313" key="2">
    <source>
        <dbReference type="EMBL" id="CAE7544289.1"/>
    </source>
</evidence>
<feature type="domain" description="Glutaredoxin" evidence="1">
    <location>
        <begin position="6"/>
        <end position="47"/>
    </location>
</feature>
<dbReference type="InterPro" id="IPR002109">
    <property type="entry name" value="Glutaredoxin"/>
</dbReference>
<accession>A0A812TQS0</accession>
<dbReference type="SUPFAM" id="SSF52833">
    <property type="entry name" value="Thioredoxin-like"/>
    <property type="match status" value="1"/>
</dbReference>
<dbReference type="Pfam" id="PF00462">
    <property type="entry name" value="Glutaredoxin"/>
    <property type="match status" value="1"/>
</dbReference>
<evidence type="ECO:0000259" key="1">
    <source>
        <dbReference type="Pfam" id="PF00462"/>
    </source>
</evidence>
<gene>
    <name evidence="2" type="primary">glrx3</name>
    <name evidence="2" type="ORF">SNAT2548_LOCUS30530</name>
</gene>